<sequence length="72" mass="7435">MGKLVFFTQLSGRRVFLRNCAVLGIGAVVFGKTVAEGPVTPPADPVGNGAPGGFVVINGWVLPSGYFRDGQA</sequence>
<proteinExistence type="predicted"/>
<protein>
    <submittedName>
        <fullName evidence="1">Uncharacterized protein</fullName>
    </submittedName>
</protein>
<dbReference type="KEGG" id="pory:EJA05_12740"/>
<organism evidence="1 2">
    <name type="scientific">Pseudomonas entomophila</name>
    <dbReference type="NCBI Taxonomy" id="312306"/>
    <lineage>
        <taxon>Bacteria</taxon>
        <taxon>Pseudomonadati</taxon>
        <taxon>Pseudomonadota</taxon>
        <taxon>Gammaproteobacteria</taxon>
        <taxon>Pseudomonadales</taxon>
        <taxon>Pseudomonadaceae</taxon>
        <taxon>Pseudomonas</taxon>
    </lineage>
</organism>
<name>A0A3S8UT09_9PSED</name>
<accession>A0A3S8UT09</accession>
<dbReference type="AlphaFoldDB" id="A0A3S8UT09"/>
<dbReference type="EMBL" id="CP034338">
    <property type="protein sequence ID" value="AZL71448.1"/>
    <property type="molecule type" value="Genomic_DNA"/>
</dbReference>
<evidence type="ECO:0000313" key="1">
    <source>
        <dbReference type="EMBL" id="AZL71448.1"/>
    </source>
</evidence>
<gene>
    <name evidence="1" type="ORF">EJA05_12740</name>
</gene>
<dbReference type="OrthoDB" id="6932991at2"/>
<evidence type="ECO:0000313" key="2">
    <source>
        <dbReference type="Proteomes" id="UP000268230"/>
    </source>
</evidence>
<reference evidence="1 2" key="1">
    <citation type="submission" date="2018-12" db="EMBL/GenBank/DDBJ databases">
        <authorList>
            <person name="Li S."/>
            <person name="Yang R."/>
            <person name="Chen G."/>
            <person name="Zou L."/>
            <person name="Zhang C."/>
            <person name="Chen Y."/>
            <person name="Liu Z."/>
            <person name="Li Y."/>
            <person name="Yan Y."/>
            <person name="Huang M."/>
            <person name="Chen T."/>
        </authorList>
    </citation>
    <scope>NUCLEOTIDE SEQUENCE [LARGE SCALE GENOMIC DNA]</scope>
    <source>
        <strain evidence="1 2">1257</strain>
    </source>
</reference>
<dbReference type="Proteomes" id="UP000268230">
    <property type="component" value="Chromosome"/>
</dbReference>